<name>A0A4R8VT72_9MICO</name>
<evidence type="ECO:0000313" key="5">
    <source>
        <dbReference type="EMBL" id="TFB86309.1"/>
    </source>
</evidence>
<sequence length="250" mass="27413">MIIIPTYNEAGNVAATVHRVHAAVPDAHILIVDDQSPDGTGEIADRLVEVDTRIFVLHRAEKAGLGGAYLAGFDWALNHGYELIGEFDADGSHPADALPELIAAFDRPGIRPWVAIGSRWVPGGSVVNWPKSREFLSRGGNTYARLMLGLPVSDATAGYRIYSATALRSMDLQSVDSKGYCFQIDLTLRVFDAAGPIVEIPIEFREREIGESKMSRSIVLEAMGRVTIWGVQRRFKKLASQRPGGRRRVS</sequence>
<evidence type="ECO:0000256" key="2">
    <source>
        <dbReference type="ARBA" id="ARBA00022676"/>
    </source>
</evidence>
<gene>
    <name evidence="5" type="ORF">E3O11_05155</name>
</gene>
<feature type="domain" description="Glycosyltransferase 2-like" evidence="4">
    <location>
        <begin position="2"/>
        <end position="168"/>
    </location>
</feature>
<dbReference type="InterPro" id="IPR001173">
    <property type="entry name" value="Glyco_trans_2-like"/>
</dbReference>
<proteinExistence type="inferred from homology"/>
<dbReference type="Gene3D" id="3.90.550.10">
    <property type="entry name" value="Spore Coat Polysaccharide Biosynthesis Protein SpsA, Chain A"/>
    <property type="match status" value="1"/>
</dbReference>
<dbReference type="GO" id="GO:0004582">
    <property type="term" value="F:dolichyl-phosphate beta-D-mannosyltransferase activity"/>
    <property type="evidence" value="ECO:0007669"/>
    <property type="project" value="InterPro"/>
</dbReference>
<dbReference type="FunFam" id="3.90.550.10:FF:000122">
    <property type="entry name" value="Dolichol-phosphate mannosyltransferase subunit 1"/>
    <property type="match status" value="1"/>
</dbReference>
<dbReference type="AlphaFoldDB" id="A0A4R8VT72"/>
<keyword evidence="2" id="KW-0328">Glycosyltransferase</keyword>
<dbReference type="EMBL" id="SOFE01000010">
    <property type="protein sequence ID" value="TFB86309.1"/>
    <property type="molecule type" value="Genomic_DNA"/>
</dbReference>
<reference evidence="5 6" key="1">
    <citation type="submission" date="2019-03" db="EMBL/GenBank/DDBJ databases">
        <title>Genomics of glacier-inhabiting Cryobacterium strains.</title>
        <authorList>
            <person name="Liu Q."/>
            <person name="Xin Y.-H."/>
        </authorList>
    </citation>
    <scope>NUCLEOTIDE SEQUENCE [LARGE SCALE GENOMIC DNA]</scope>
    <source>
        <strain evidence="5 6">Hh34</strain>
    </source>
</reference>
<comment type="caution">
    <text evidence="5">The sequence shown here is derived from an EMBL/GenBank/DDBJ whole genome shotgun (WGS) entry which is preliminary data.</text>
</comment>
<dbReference type="InterPro" id="IPR029044">
    <property type="entry name" value="Nucleotide-diphossugar_trans"/>
</dbReference>
<keyword evidence="3" id="KW-0808">Transferase</keyword>
<dbReference type="Pfam" id="PF00535">
    <property type="entry name" value="Glycos_transf_2"/>
    <property type="match status" value="1"/>
</dbReference>
<evidence type="ECO:0000259" key="4">
    <source>
        <dbReference type="Pfam" id="PF00535"/>
    </source>
</evidence>
<dbReference type="GO" id="GO:0009247">
    <property type="term" value="P:glycolipid biosynthetic process"/>
    <property type="evidence" value="ECO:0007669"/>
    <property type="project" value="TreeGrafter"/>
</dbReference>
<dbReference type="SUPFAM" id="SSF53448">
    <property type="entry name" value="Nucleotide-diphospho-sugar transferases"/>
    <property type="match status" value="1"/>
</dbReference>
<accession>A0A4R8VT72</accession>
<dbReference type="InterPro" id="IPR039528">
    <property type="entry name" value="DPM1-like"/>
</dbReference>
<comment type="similarity">
    <text evidence="1">Belongs to the glycosyltransferase 2 family.</text>
</comment>
<dbReference type="CDD" id="cd06442">
    <property type="entry name" value="DPM1_like"/>
    <property type="match status" value="1"/>
</dbReference>
<dbReference type="PANTHER" id="PTHR43398:SF1">
    <property type="entry name" value="DOLICHOL-PHOSPHATE MANNOSYLTRANSFERASE SUBUNIT 1"/>
    <property type="match status" value="1"/>
</dbReference>
<evidence type="ECO:0000313" key="6">
    <source>
        <dbReference type="Proteomes" id="UP000297963"/>
    </source>
</evidence>
<evidence type="ECO:0000256" key="1">
    <source>
        <dbReference type="ARBA" id="ARBA00006739"/>
    </source>
</evidence>
<evidence type="ECO:0000256" key="3">
    <source>
        <dbReference type="ARBA" id="ARBA00022679"/>
    </source>
</evidence>
<organism evidence="5 6">
    <name type="scientific">Cryobacterium levicorallinum</name>
    <dbReference type="NCBI Taxonomy" id="995038"/>
    <lineage>
        <taxon>Bacteria</taxon>
        <taxon>Bacillati</taxon>
        <taxon>Actinomycetota</taxon>
        <taxon>Actinomycetes</taxon>
        <taxon>Micrococcales</taxon>
        <taxon>Microbacteriaceae</taxon>
        <taxon>Cryobacterium</taxon>
    </lineage>
</organism>
<dbReference type="Proteomes" id="UP000297963">
    <property type="component" value="Unassembled WGS sequence"/>
</dbReference>
<protein>
    <submittedName>
        <fullName evidence="5">Polyprenol monophosphomannose synthase</fullName>
    </submittedName>
</protein>
<dbReference type="GO" id="GO:0016020">
    <property type="term" value="C:membrane"/>
    <property type="evidence" value="ECO:0007669"/>
    <property type="project" value="GOC"/>
</dbReference>
<dbReference type="PANTHER" id="PTHR43398">
    <property type="entry name" value="DOLICHOL-PHOSPHATE MANNOSYLTRANSFERASE SUBUNIT 1"/>
    <property type="match status" value="1"/>
</dbReference>